<dbReference type="RefSeq" id="XP_002908609.1">
    <property type="nucleotide sequence ID" value="XM_002908563.1"/>
</dbReference>
<evidence type="ECO:0000256" key="2">
    <source>
        <dbReference type="SAM" id="MobiDB-lite"/>
    </source>
</evidence>
<keyword evidence="5" id="KW-1185">Reference proteome</keyword>
<name>D0MUP5_PHYIT</name>
<proteinExistence type="predicted"/>
<dbReference type="KEGG" id="pif:PITG_02028"/>
<accession>D0MUP5</accession>
<keyword evidence="1" id="KW-0175">Coiled coil</keyword>
<feature type="coiled-coil region" evidence="1">
    <location>
        <begin position="385"/>
        <end position="671"/>
    </location>
</feature>
<gene>
    <name evidence="4" type="ORF">PITG_02028</name>
</gene>
<dbReference type="OrthoDB" id="163563at2759"/>
<dbReference type="EMBL" id="DS028119">
    <property type="protein sequence ID" value="EEY61692.1"/>
    <property type="molecule type" value="Genomic_DNA"/>
</dbReference>
<reference evidence="5" key="1">
    <citation type="journal article" date="2009" name="Nature">
        <title>Genome sequence and analysis of the Irish potato famine pathogen Phytophthora infestans.</title>
        <authorList>
            <consortium name="The Broad Institute Genome Sequencing Platform"/>
            <person name="Haas B.J."/>
            <person name="Kamoun S."/>
            <person name="Zody M.C."/>
            <person name="Jiang R.H."/>
            <person name="Handsaker R.E."/>
            <person name="Cano L.M."/>
            <person name="Grabherr M."/>
            <person name="Kodira C.D."/>
            <person name="Raffaele S."/>
            <person name="Torto-Alalibo T."/>
            <person name="Bozkurt T.O."/>
            <person name="Ah-Fong A.M."/>
            <person name="Alvarado L."/>
            <person name="Anderson V.L."/>
            <person name="Armstrong M.R."/>
            <person name="Avrova A."/>
            <person name="Baxter L."/>
            <person name="Beynon J."/>
            <person name="Boevink P.C."/>
            <person name="Bollmann S.R."/>
            <person name="Bos J.I."/>
            <person name="Bulone V."/>
            <person name="Cai G."/>
            <person name="Cakir C."/>
            <person name="Carrington J.C."/>
            <person name="Chawner M."/>
            <person name="Conti L."/>
            <person name="Costanzo S."/>
            <person name="Ewan R."/>
            <person name="Fahlgren N."/>
            <person name="Fischbach M.A."/>
            <person name="Fugelstad J."/>
            <person name="Gilroy E.M."/>
            <person name="Gnerre S."/>
            <person name="Green P.J."/>
            <person name="Grenville-Briggs L.J."/>
            <person name="Griffith J."/>
            <person name="Grunwald N.J."/>
            <person name="Horn K."/>
            <person name="Horner N.R."/>
            <person name="Hu C.H."/>
            <person name="Huitema E."/>
            <person name="Jeong D.H."/>
            <person name="Jones A.M."/>
            <person name="Jones J.D."/>
            <person name="Jones R.W."/>
            <person name="Karlsson E.K."/>
            <person name="Kunjeti S.G."/>
            <person name="Lamour K."/>
            <person name="Liu Z."/>
            <person name="Ma L."/>
            <person name="Maclean D."/>
            <person name="Chibucos M.C."/>
            <person name="McDonald H."/>
            <person name="McWalters J."/>
            <person name="Meijer H.J."/>
            <person name="Morgan W."/>
            <person name="Morris P.F."/>
            <person name="Munro C.A."/>
            <person name="O'Neill K."/>
            <person name="Ospina-Giraldo M."/>
            <person name="Pinzon A."/>
            <person name="Pritchard L."/>
            <person name="Ramsahoye B."/>
            <person name="Ren Q."/>
            <person name="Restrepo S."/>
            <person name="Roy S."/>
            <person name="Sadanandom A."/>
            <person name="Savidor A."/>
            <person name="Schornack S."/>
            <person name="Schwartz D.C."/>
            <person name="Schumann U.D."/>
            <person name="Schwessinger B."/>
            <person name="Seyer L."/>
            <person name="Sharpe T."/>
            <person name="Silvar C."/>
            <person name="Song J."/>
            <person name="Studholme D.J."/>
            <person name="Sykes S."/>
            <person name="Thines M."/>
            <person name="van de Vondervoort P.J."/>
            <person name="Phuntumart V."/>
            <person name="Wawra S."/>
            <person name="Weide R."/>
            <person name="Win J."/>
            <person name="Young C."/>
            <person name="Zhou S."/>
            <person name="Fry W."/>
            <person name="Meyers B.C."/>
            <person name="van West P."/>
            <person name="Ristaino J."/>
            <person name="Govers F."/>
            <person name="Birch P.R."/>
            <person name="Whisson S.C."/>
            <person name="Judelson H.S."/>
            <person name="Nusbaum C."/>
        </authorList>
    </citation>
    <scope>NUCLEOTIDE SEQUENCE [LARGE SCALE GENOMIC DNA]</scope>
    <source>
        <strain evidence="5">T30-4</strain>
    </source>
</reference>
<dbReference type="Gene3D" id="1.10.287.1490">
    <property type="match status" value="1"/>
</dbReference>
<feature type="compositionally biased region" description="Polar residues" evidence="2">
    <location>
        <begin position="75"/>
        <end position="85"/>
    </location>
</feature>
<dbReference type="AlphaFoldDB" id="D0MUP5"/>
<evidence type="ECO:0000313" key="5">
    <source>
        <dbReference type="Proteomes" id="UP000006643"/>
    </source>
</evidence>
<dbReference type="HOGENOM" id="CLU_010585_0_0_1"/>
<sequence>MSRLVQIAQRSNKAPVGFKVQLVVHRLNANLALKHNSELVAVIMGRKKKIPTKPAPYQPADPGDDGSLRRLNGSRAVQSSQSRSGDTGEVIWGDMVAFSSTLYMAKSGLFQAKRFQIHVSTAGENGRTVAIFEFDLAELVPLSKDSGKESVRLNTTKCPDDPRACISLTVVSSRVNRDGTGQDKERSYMDDSASEIGSEMSAYTSHSRASSLASNCRRNIEVPIPEHIGDGKADVIRVAGHPASSEEASAATDNARDELVKALQNLEAQLRESEAANVKLETTIEQKDREIDRLTRMAAGLGGSSSEAEDGVMQVDFLVYMTLKEQYDALKLHHESCQTATKEIVDAHPATGMYTIADDVKDDASEASSANEYMDAEEPHLVAEVNALKRMLESQRSEAHQLNITIKELTLSNSELETQLRDLRATIKQKDEELQESTAALQRAESVRNEVSDDSTDAEAQAALETALSDNKRLEKQLLKFDGAMTELEEEKARLMIQLREAEMASAVAQGEIIKVQSALDRLESKSQTLSTQLQEADQAREQAEENIVAAEATIDTLQQQVRDVSTQLHETQHELETLRENQLTASSVALEEAMAKHQALERVWEDVKTENERLQARVEELEFRLAQSEANGEEKTAELQAQVVKVKREADALREELESLRASKTLVENESLEREHKLQEATETHRRISVDHDERLSSEVMAREELLTRLQEQMQQTEKMSAELSAKVVTLQLELDYFQGELIENKMKVAQLTQDNDDLAIRNRRLEKELAANTKK</sequence>
<evidence type="ECO:0000256" key="1">
    <source>
        <dbReference type="SAM" id="Coils"/>
    </source>
</evidence>
<dbReference type="GeneID" id="9479420"/>
<dbReference type="eggNOG" id="ENOG502S3DQ">
    <property type="taxonomic scope" value="Eukaryota"/>
</dbReference>
<protein>
    <recommendedName>
        <fullName evidence="3">C2 NT-type domain-containing protein</fullName>
    </recommendedName>
</protein>
<evidence type="ECO:0000259" key="3">
    <source>
        <dbReference type="PROSITE" id="PS51840"/>
    </source>
</evidence>
<dbReference type="Proteomes" id="UP000006643">
    <property type="component" value="Unassembled WGS sequence"/>
</dbReference>
<dbReference type="VEuPathDB" id="FungiDB:PITG_02028"/>
<organism evidence="4 5">
    <name type="scientific">Phytophthora infestans (strain T30-4)</name>
    <name type="common">Potato late blight agent</name>
    <dbReference type="NCBI Taxonomy" id="403677"/>
    <lineage>
        <taxon>Eukaryota</taxon>
        <taxon>Sar</taxon>
        <taxon>Stramenopiles</taxon>
        <taxon>Oomycota</taxon>
        <taxon>Peronosporomycetes</taxon>
        <taxon>Peronosporales</taxon>
        <taxon>Peronosporaceae</taxon>
        <taxon>Phytophthora</taxon>
    </lineage>
</organism>
<dbReference type="OMA" id="FSSTLYM"/>
<feature type="coiled-coil region" evidence="1">
    <location>
        <begin position="249"/>
        <end position="297"/>
    </location>
</feature>
<feature type="domain" description="C2 NT-type" evidence="3">
    <location>
        <begin position="8"/>
        <end position="174"/>
    </location>
</feature>
<dbReference type="InterPro" id="IPR019448">
    <property type="entry name" value="NT-C2"/>
</dbReference>
<evidence type="ECO:0000313" key="4">
    <source>
        <dbReference type="EMBL" id="EEY61692.1"/>
    </source>
</evidence>
<dbReference type="PANTHER" id="PTHR45615">
    <property type="entry name" value="MYOSIN HEAVY CHAIN, NON-MUSCLE"/>
    <property type="match status" value="1"/>
</dbReference>
<feature type="region of interest" description="Disordered" evidence="2">
    <location>
        <begin position="51"/>
        <end position="86"/>
    </location>
</feature>
<dbReference type="Pfam" id="PF10358">
    <property type="entry name" value="NT-C2"/>
    <property type="match status" value="1"/>
</dbReference>
<dbReference type="PANTHER" id="PTHR45615:SF63">
    <property type="entry name" value="CHROMOSOME UNDETERMINED SCAFFOLD_10, WHOLE GENOME SHOTGUN SEQUENCE"/>
    <property type="match status" value="1"/>
</dbReference>
<dbReference type="PROSITE" id="PS51840">
    <property type="entry name" value="C2_NT"/>
    <property type="match status" value="1"/>
</dbReference>
<dbReference type="InParanoid" id="D0MUP5"/>
<feature type="coiled-coil region" evidence="1">
    <location>
        <begin position="701"/>
        <end position="777"/>
    </location>
</feature>